<reference evidence="9" key="1">
    <citation type="submission" date="2017-12" db="EMBL/GenBank/DDBJ databases">
        <title>Draft genome sequence of Telmatospirillum siberiense 26-4b1T, an acidotolerant peatland alphaproteobacterium potentially involved in sulfur cycling.</title>
        <authorList>
            <person name="Hausmann B."/>
            <person name="Pjevac P."/>
            <person name="Schreck K."/>
            <person name="Herbold C.W."/>
            <person name="Daims H."/>
            <person name="Wagner M."/>
            <person name="Pester M."/>
            <person name="Loy A."/>
        </authorList>
    </citation>
    <scope>NUCLEOTIDE SEQUENCE [LARGE SCALE GENOMIC DNA]</scope>
    <source>
        <strain evidence="9">26-4b1</strain>
    </source>
</reference>
<dbReference type="RefSeq" id="WP_101252030.1">
    <property type="nucleotide sequence ID" value="NZ_PIUM01000023.1"/>
</dbReference>
<evidence type="ECO:0000256" key="3">
    <source>
        <dbReference type="ARBA" id="ARBA00022723"/>
    </source>
</evidence>
<dbReference type="Gene3D" id="3.20.20.60">
    <property type="entry name" value="Phosphoenolpyruvate-binding domains"/>
    <property type="match status" value="1"/>
</dbReference>
<organism evidence="8 9">
    <name type="scientific">Telmatospirillum siberiense</name>
    <dbReference type="NCBI Taxonomy" id="382514"/>
    <lineage>
        <taxon>Bacteria</taxon>
        <taxon>Pseudomonadati</taxon>
        <taxon>Pseudomonadota</taxon>
        <taxon>Alphaproteobacteria</taxon>
        <taxon>Rhodospirillales</taxon>
        <taxon>Rhodospirillaceae</taxon>
        <taxon>Telmatospirillum</taxon>
    </lineage>
</organism>
<proteinExistence type="inferred from homology"/>
<dbReference type="InterPro" id="IPR050251">
    <property type="entry name" value="HpcH-HpaI_aldolase"/>
</dbReference>
<dbReference type="InterPro" id="IPR005000">
    <property type="entry name" value="Aldolase/citrate-lyase_domain"/>
</dbReference>
<keyword evidence="4" id="KW-0456">Lyase</keyword>
<feature type="domain" description="HpcH/HpaI aldolase/citrate lyase" evidence="7">
    <location>
        <begin position="20"/>
        <end position="244"/>
    </location>
</feature>
<dbReference type="InterPro" id="IPR040442">
    <property type="entry name" value="Pyrv_kinase-like_dom_sf"/>
</dbReference>
<comment type="similarity">
    <text evidence="2">Belongs to the HpcH/HpaI aldolase family.</text>
</comment>
<dbReference type="GO" id="GO:0046872">
    <property type="term" value="F:metal ion binding"/>
    <property type="evidence" value="ECO:0007669"/>
    <property type="project" value="UniProtKB-KW"/>
</dbReference>
<dbReference type="PANTHER" id="PTHR30502:SF4">
    <property type="entry name" value="5-KETO-4-DEOXY-D-GLUCARATE ALDOLASE"/>
    <property type="match status" value="1"/>
</dbReference>
<gene>
    <name evidence="8" type="ORF">CWS72_18060</name>
</gene>
<comment type="cofactor">
    <cofactor evidence="1">
        <name>a divalent metal cation</name>
        <dbReference type="ChEBI" id="CHEBI:60240"/>
    </cofactor>
</comment>
<dbReference type="PANTHER" id="PTHR30502">
    <property type="entry name" value="2-KETO-3-DEOXY-L-RHAMNONATE ALDOLASE"/>
    <property type="match status" value="1"/>
</dbReference>
<evidence type="ECO:0000259" key="7">
    <source>
        <dbReference type="Pfam" id="PF03328"/>
    </source>
</evidence>
<evidence type="ECO:0000256" key="2">
    <source>
        <dbReference type="ARBA" id="ARBA00005568"/>
    </source>
</evidence>
<dbReference type="InterPro" id="IPR015813">
    <property type="entry name" value="Pyrv/PenolPyrv_kinase-like_dom"/>
</dbReference>
<keyword evidence="3" id="KW-0479">Metal-binding</keyword>
<keyword evidence="9" id="KW-1185">Reference proteome</keyword>
<dbReference type="FunFam" id="3.20.20.60:FF:000004">
    <property type="entry name" value="5-keto-4-deoxy-D-glucarate aldolase"/>
    <property type="match status" value="1"/>
</dbReference>
<comment type="caution">
    <text evidence="8">The sequence shown here is derived from an EMBL/GenBank/DDBJ whole genome shotgun (WGS) entry which is preliminary data.</text>
</comment>
<evidence type="ECO:0000313" key="9">
    <source>
        <dbReference type="Proteomes" id="UP000233293"/>
    </source>
</evidence>
<dbReference type="Proteomes" id="UP000233293">
    <property type="component" value="Unassembled WGS sequence"/>
</dbReference>
<keyword evidence="5" id="KW-0670">Pyruvate</keyword>
<dbReference type="GO" id="GO:0005737">
    <property type="term" value="C:cytoplasm"/>
    <property type="evidence" value="ECO:0007669"/>
    <property type="project" value="TreeGrafter"/>
</dbReference>
<dbReference type="Pfam" id="PF03328">
    <property type="entry name" value="HpcH_HpaI"/>
    <property type="match status" value="1"/>
</dbReference>
<evidence type="ECO:0000256" key="6">
    <source>
        <dbReference type="ARBA" id="ARBA00045074"/>
    </source>
</evidence>
<evidence type="ECO:0000256" key="4">
    <source>
        <dbReference type="ARBA" id="ARBA00023239"/>
    </source>
</evidence>
<dbReference type="AlphaFoldDB" id="A0A2N3PRV9"/>
<evidence type="ECO:0000313" key="8">
    <source>
        <dbReference type="EMBL" id="PKU23132.1"/>
    </source>
</evidence>
<dbReference type="OrthoDB" id="9802624at2"/>
<protein>
    <submittedName>
        <fullName evidence="8">2-dehydro-3-deoxyglucarate aldolase</fullName>
    </submittedName>
</protein>
<evidence type="ECO:0000256" key="5">
    <source>
        <dbReference type="ARBA" id="ARBA00023317"/>
    </source>
</evidence>
<comment type="catalytic activity">
    <reaction evidence="6">
        <text>D-glyceraldehyde + pyruvate = 2-dehydro-3-deoxy-L-galactonate</text>
        <dbReference type="Rhea" id="RHEA:80055"/>
        <dbReference type="ChEBI" id="CHEBI:15361"/>
        <dbReference type="ChEBI" id="CHEBI:17378"/>
        <dbReference type="ChEBI" id="CHEBI:75545"/>
    </reaction>
</comment>
<dbReference type="SUPFAM" id="SSF51621">
    <property type="entry name" value="Phosphoenolpyruvate/pyruvate domain"/>
    <property type="match status" value="1"/>
</dbReference>
<name>A0A2N3PRV9_9PROT</name>
<accession>A0A2N3PRV9</accession>
<dbReference type="EMBL" id="PIUM01000023">
    <property type="protein sequence ID" value="PKU23132.1"/>
    <property type="molecule type" value="Genomic_DNA"/>
</dbReference>
<sequence>MNTTLPVNHFKHAIKSGRLQIGLWSILSNHMTVEVIAGAGFDWLVLDTEHAPNELPMVMSQLQAAQGGTAHPVVRIPWNDTVDIKRYLDIGVQTLLIPTIESAAEARAAVAATRYPPKGVRGYSAAPRAALYGRVKNYPQICEEEICVLLQVETRKGLDNLEEIAAVEGVDGLFIGPGDLSAALGHAGNPKHPEVLTIIDQTIGRIQAAGLPAGILTPDEALARHYIELGCLFTAVGSDLGLLARGSEQLVQKFKS</sequence>
<dbReference type="GO" id="GO:0016832">
    <property type="term" value="F:aldehyde-lyase activity"/>
    <property type="evidence" value="ECO:0007669"/>
    <property type="project" value="UniProtKB-ARBA"/>
</dbReference>
<evidence type="ECO:0000256" key="1">
    <source>
        <dbReference type="ARBA" id="ARBA00001968"/>
    </source>
</evidence>